<proteinExistence type="predicted"/>
<keyword evidence="1" id="KW-0472">Membrane</keyword>
<dbReference type="InterPro" id="IPR008526">
    <property type="entry name" value="YedI"/>
</dbReference>
<keyword evidence="3" id="KW-1185">Reference proteome</keyword>
<evidence type="ECO:0000256" key="1">
    <source>
        <dbReference type="SAM" id="Phobius"/>
    </source>
</evidence>
<keyword evidence="1" id="KW-1133">Transmembrane helix</keyword>
<feature type="transmembrane region" description="Helical" evidence="1">
    <location>
        <begin position="172"/>
        <end position="194"/>
    </location>
</feature>
<comment type="caution">
    <text evidence="2">The sequence shown here is derived from an EMBL/GenBank/DDBJ whole genome shotgun (WGS) entry which is preliminary data.</text>
</comment>
<accession>A0ABW5P5E1</accession>
<organism evidence="2 3">
    <name type="scientific">Deinococcus taklimakanensis</name>
    <dbReference type="NCBI Taxonomy" id="536443"/>
    <lineage>
        <taxon>Bacteria</taxon>
        <taxon>Thermotogati</taxon>
        <taxon>Deinococcota</taxon>
        <taxon>Deinococci</taxon>
        <taxon>Deinococcales</taxon>
        <taxon>Deinococcaceae</taxon>
        <taxon>Deinococcus</taxon>
    </lineage>
</organism>
<dbReference type="RefSeq" id="WP_386845226.1">
    <property type="nucleotide sequence ID" value="NZ_JBHUMK010000040.1"/>
</dbReference>
<dbReference type="PANTHER" id="PTHR30503">
    <property type="entry name" value="INNER MEMBRANE PROTEIN YEDI"/>
    <property type="match status" value="1"/>
</dbReference>
<evidence type="ECO:0000313" key="2">
    <source>
        <dbReference type="EMBL" id="MFD2609665.1"/>
    </source>
</evidence>
<reference evidence="3" key="1">
    <citation type="journal article" date="2019" name="Int. J. Syst. Evol. Microbiol.">
        <title>The Global Catalogue of Microorganisms (GCM) 10K type strain sequencing project: providing services to taxonomists for standard genome sequencing and annotation.</title>
        <authorList>
            <consortium name="The Broad Institute Genomics Platform"/>
            <consortium name="The Broad Institute Genome Sequencing Center for Infectious Disease"/>
            <person name="Wu L."/>
            <person name="Ma J."/>
        </authorList>
    </citation>
    <scope>NUCLEOTIDE SEQUENCE [LARGE SCALE GENOMIC DNA]</scope>
    <source>
        <strain evidence="3">KCTC 33842</strain>
    </source>
</reference>
<dbReference type="Proteomes" id="UP001597475">
    <property type="component" value="Unassembled WGS sequence"/>
</dbReference>
<evidence type="ECO:0000313" key="3">
    <source>
        <dbReference type="Proteomes" id="UP001597475"/>
    </source>
</evidence>
<gene>
    <name evidence="2" type="ORF">ACFSR9_09475</name>
</gene>
<protein>
    <submittedName>
        <fullName evidence="2">DUF808 domain-containing protein</fullName>
    </submittedName>
</protein>
<keyword evidence="1" id="KW-0812">Transmembrane</keyword>
<dbReference type="Pfam" id="PF05661">
    <property type="entry name" value="DUF808"/>
    <property type="match status" value="1"/>
</dbReference>
<name>A0ABW5P5E1_9DEIO</name>
<sequence length="316" mass="32524">MSGGLVALLDDVAAIAKLAAASLDDIGAAAGRAGVKAIGVVVDDTAVTPSYVTGFTPDRELPIIWKIARGSLINKVVYILPVALLLSQVLPQAMTPLLMLGGTYLCYEGAEKLYEAVSGHHETQGAQTPALSSAEHEKQMTSGAIRTDFILSAEIMAISLAEVAHEPLLSRALILIVVALAITALVYGVVALIVKMDDIGLKLAQSGSGAARTLGRGLVKGMPVVMSALSTIGTAAMLWVGGHIITDGLAKFGIKAPKDTIHDLAHDAGHAAPFAQGFVTWFVETLGSGLVGLAVGAVVVLIMHLIPRKPGAAPAH</sequence>
<dbReference type="PANTHER" id="PTHR30503:SF3">
    <property type="entry name" value="INNER MEMBRANE PROTEIN YEDI"/>
    <property type="match status" value="1"/>
</dbReference>
<feature type="transmembrane region" description="Helical" evidence="1">
    <location>
        <begin position="224"/>
        <end position="245"/>
    </location>
</feature>
<dbReference type="PIRSF" id="PIRSF016660">
    <property type="entry name" value="YedI"/>
    <property type="match status" value="1"/>
</dbReference>
<dbReference type="EMBL" id="JBHUMK010000040">
    <property type="protein sequence ID" value="MFD2609665.1"/>
    <property type="molecule type" value="Genomic_DNA"/>
</dbReference>
<feature type="transmembrane region" description="Helical" evidence="1">
    <location>
        <begin position="286"/>
        <end position="306"/>
    </location>
</feature>